<dbReference type="EMBL" id="JBEPBX010000026">
    <property type="protein sequence ID" value="MER6616591.1"/>
    <property type="molecule type" value="Genomic_DNA"/>
</dbReference>
<accession>A0ABV1V0P5</accession>
<dbReference type="SUPFAM" id="SSF52540">
    <property type="entry name" value="P-loop containing nucleoside triphosphate hydrolases"/>
    <property type="match status" value="1"/>
</dbReference>
<sequence>MNRAVTALPSPATSATPAPPPGPATSFGPAPAPATSAAHAPLPGPAPGRWRPLRIGLVDLFHYDVEEFWFRDGRLLLRGNNGTGKSKVLALTLPFLLDGDLSARRVEPDGDPGKRMEWNLLLGGEHPHPERLGYTWIEFGRLDDTMGEAHFRTLLCGLKAVAGRGIARHWFAVTDQRIGAGLDLLDATGTALSRDRLAEAIGSHGMVYDTAKTYRRAVDEALFGLGERRYGALVDLLIQLRQPQLSKRPNEAALSRALTEALPPMDQAVVADAAEAFRSLDEEKEELRAAREAEQASSAFLDHYRRYARLASRRRARLPRREHARYENLQRELAKAQADRDQALTDREEARARGAALGERAARLAAQDAALRSGPQMRDAQALDRAAADASRTATELTRAEADRLTAAEAHTRALGRLATAGNRLTAAQEALDDIQNRVTESAAAARLDVPRTEGAPEAVLRRDADEATAARRRAVEHVAELARRAEHAEEQRRAARLRADEADEEVVHSAERLAEAEEKSTEEGQALVTAVREHLAGCVELRVSGLPGVLDAVQDWVSSLDGPLPARTAAAEAHRTAASRLADRAAGLAHREAARTERQRLAVQELTALEAGGERGPSAPYTRTPDVRDRALGAPLWRLVDFRPHITDADRAGLEAALEASGLLDAWVRPDGSAVAANGHDVLLDPVGLLGGAGLDRALCPAVDPADVGGAAVGEETVARLLASIGLAAGNGGRPGETSGEADGHDTWVCADGRFRVGALTGSWAKKSAQYVGEGAREQARRVRIGELRTELDGLATERQQLAEESGIVAERRAVLDAELAAVPGDDDLRHAHARVTAAADAAHRARTRQETRAAELGRAAANADGAAAELAETAAALNLPADTAGLGSVRQTLADHTALLAALWPALREHADAERAVTGEQAETDRAALLVSELSERATEAARGAAAADEHLATLRSTVGAAVAELQRRLEETAQAARVCESEQQQAHADFADADRRASRAEGRIERLAEDVTEATAAREEAVAALQRFAATGLLAVALPDIDVPDDDGAPWAATPAVALARAIESRLSSVDDSDAAWERVQKRLSEEFGRLQDALSRHGHTATARPSEDGMRVDIVYQGRERAVPELAEALAVEVAELIRILSAHEREILQTHLITEVAGTLQELIGAAERQVGAMNKELEERPTSTGMKLRLVWRASRRAPQGLAQARERLRQSADAWSLEDRAAVGAFLQEQIARRQADDSAGSWLEDLTAALDYRAWHEFGVERHQHGKWVPATGPASGGERVLAASVPLFAAASSHYASAGGPHAPRLVTLDEAFAGVDDDSRAKCLGLLRAFDLDVVMTSEREWACYPQVPGIAIAQLSRVDDIAAVLVTRWEWDGSERRRGMGPDTPVVAVPVPSQADGLDEAAGETEAPPAGGTRGAVADGTGEPEFLWT</sequence>
<protein>
    <submittedName>
        <fullName evidence="3">TIGR02680 family protein</fullName>
    </submittedName>
</protein>
<dbReference type="NCBIfam" id="TIGR02680">
    <property type="entry name" value="TIGR02680 family protein"/>
    <property type="match status" value="1"/>
</dbReference>
<dbReference type="InterPro" id="IPR027417">
    <property type="entry name" value="P-loop_NTPase"/>
</dbReference>
<feature type="compositionally biased region" description="Basic and acidic residues" evidence="2">
    <location>
        <begin position="332"/>
        <end position="352"/>
    </location>
</feature>
<feature type="region of interest" description="Disordered" evidence="2">
    <location>
        <begin position="369"/>
        <end position="389"/>
    </location>
</feature>
<evidence type="ECO:0000313" key="3">
    <source>
        <dbReference type="EMBL" id="MER6616591.1"/>
    </source>
</evidence>
<feature type="compositionally biased region" description="Low complexity" evidence="2">
    <location>
        <begin position="1"/>
        <end position="16"/>
    </location>
</feature>
<dbReference type="Proteomes" id="UP001445472">
    <property type="component" value="Unassembled WGS sequence"/>
</dbReference>
<organism evidence="3 4">
    <name type="scientific">Streptomyces xantholiticus</name>
    <dbReference type="NCBI Taxonomy" id="68285"/>
    <lineage>
        <taxon>Bacteria</taxon>
        <taxon>Bacillati</taxon>
        <taxon>Actinomycetota</taxon>
        <taxon>Actinomycetes</taxon>
        <taxon>Kitasatosporales</taxon>
        <taxon>Streptomycetaceae</taxon>
        <taxon>Streptomyces</taxon>
    </lineage>
</organism>
<dbReference type="PANTHER" id="PTHR48125:SF12">
    <property type="entry name" value="AT HOOK TRANSCRIPTION FACTOR FAMILY-RELATED"/>
    <property type="match status" value="1"/>
</dbReference>
<proteinExistence type="predicted"/>
<evidence type="ECO:0000313" key="4">
    <source>
        <dbReference type="Proteomes" id="UP001445472"/>
    </source>
</evidence>
<evidence type="ECO:0000256" key="2">
    <source>
        <dbReference type="SAM" id="MobiDB-lite"/>
    </source>
</evidence>
<feature type="region of interest" description="Disordered" evidence="2">
    <location>
        <begin position="1407"/>
        <end position="1440"/>
    </location>
</feature>
<feature type="region of interest" description="Disordered" evidence="2">
    <location>
        <begin position="1"/>
        <end position="43"/>
    </location>
</feature>
<dbReference type="PANTHER" id="PTHR48125">
    <property type="entry name" value="LP07818P1"/>
    <property type="match status" value="1"/>
</dbReference>
<evidence type="ECO:0000256" key="1">
    <source>
        <dbReference type="SAM" id="Coils"/>
    </source>
</evidence>
<feature type="coiled-coil region" evidence="1">
    <location>
        <begin position="270"/>
        <end position="297"/>
    </location>
</feature>
<feature type="region of interest" description="Disordered" evidence="2">
    <location>
        <begin position="332"/>
        <end position="354"/>
    </location>
</feature>
<feature type="coiled-coil region" evidence="1">
    <location>
        <begin position="472"/>
        <end position="520"/>
    </location>
</feature>
<feature type="compositionally biased region" description="Low complexity" evidence="2">
    <location>
        <begin position="24"/>
        <end position="41"/>
    </location>
</feature>
<gene>
    <name evidence="3" type="ORF">ABT276_25095</name>
</gene>
<dbReference type="Gene3D" id="3.40.50.300">
    <property type="entry name" value="P-loop containing nucleotide triphosphate hydrolases"/>
    <property type="match status" value="1"/>
</dbReference>
<keyword evidence="1" id="KW-0175">Coiled coil</keyword>
<name>A0ABV1V0P5_9ACTN</name>
<dbReference type="Pfam" id="PF13558">
    <property type="entry name" value="SbcC_Walker_B"/>
    <property type="match status" value="1"/>
</dbReference>
<comment type="caution">
    <text evidence="3">The sequence shown here is derived from an EMBL/GenBank/DDBJ whole genome shotgun (WGS) entry which is preliminary data.</text>
</comment>
<keyword evidence="4" id="KW-1185">Reference proteome</keyword>
<reference evidence="3 4" key="1">
    <citation type="submission" date="2024-06" db="EMBL/GenBank/DDBJ databases">
        <title>The Natural Products Discovery Center: Release of the First 8490 Sequenced Strains for Exploring Actinobacteria Biosynthetic Diversity.</title>
        <authorList>
            <person name="Kalkreuter E."/>
            <person name="Kautsar S.A."/>
            <person name="Yang D."/>
            <person name="Bader C.D."/>
            <person name="Teijaro C.N."/>
            <person name="Fluegel L."/>
            <person name="Davis C.M."/>
            <person name="Simpson J.R."/>
            <person name="Lauterbach L."/>
            <person name="Steele A.D."/>
            <person name="Gui C."/>
            <person name="Meng S."/>
            <person name="Li G."/>
            <person name="Viehrig K."/>
            <person name="Ye F."/>
            <person name="Su P."/>
            <person name="Kiefer A.F."/>
            <person name="Nichols A."/>
            <person name="Cepeda A.J."/>
            <person name="Yan W."/>
            <person name="Fan B."/>
            <person name="Jiang Y."/>
            <person name="Adhikari A."/>
            <person name="Zheng C.-J."/>
            <person name="Schuster L."/>
            <person name="Cowan T.M."/>
            <person name="Smanski M.J."/>
            <person name="Chevrette M.G."/>
            <person name="De Carvalho L.P.S."/>
            <person name="Shen B."/>
        </authorList>
    </citation>
    <scope>NUCLEOTIDE SEQUENCE [LARGE SCALE GENOMIC DNA]</scope>
    <source>
        <strain evidence="3 4">NPDC000837</strain>
    </source>
</reference>
<feature type="coiled-coil region" evidence="1">
    <location>
        <begin position="965"/>
        <end position="1027"/>
    </location>
</feature>
<dbReference type="InterPro" id="IPR013496">
    <property type="entry name" value="CHP02680"/>
</dbReference>
<dbReference type="RefSeq" id="WP_351977917.1">
    <property type="nucleotide sequence ID" value="NZ_JBEPBX010000026.1"/>
</dbReference>